<keyword evidence="3" id="KW-1185">Reference proteome</keyword>
<comment type="caution">
    <text evidence="2">The sequence shown here is derived from an EMBL/GenBank/DDBJ whole genome shotgun (WGS) entry which is preliminary data.</text>
</comment>
<name>A0A250XBB2_9CHLO</name>
<feature type="compositionally biased region" description="Polar residues" evidence="1">
    <location>
        <begin position="164"/>
        <end position="175"/>
    </location>
</feature>
<feature type="region of interest" description="Disordered" evidence="1">
    <location>
        <begin position="357"/>
        <end position="397"/>
    </location>
</feature>
<dbReference type="EMBL" id="BEGY01000051">
    <property type="protein sequence ID" value="GAX80346.1"/>
    <property type="molecule type" value="Genomic_DNA"/>
</dbReference>
<accession>A0A250XBB2</accession>
<protein>
    <submittedName>
        <fullName evidence="2">Uncharacterized protein</fullName>
    </submittedName>
</protein>
<proteinExistence type="predicted"/>
<evidence type="ECO:0000313" key="2">
    <source>
        <dbReference type="EMBL" id="GAX80346.1"/>
    </source>
</evidence>
<feature type="compositionally biased region" description="Polar residues" evidence="1">
    <location>
        <begin position="278"/>
        <end position="293"/>
    </location>
</feature>
<feature type="region of interest" description="Disordered" evidence="1">
    <location>
        <begin position="125"/>
        <end position="179"/>
    </location>
</feature>
<evidence type="ECO:0000313" key="3">
    <source>
        <dbReference type="Proteomes" id="UP000232323"/>
    </source>
</evidence>
<organism evidence="2 3">
    <name type="scientific">Chlamydomonas eustigma</name>
    <dbReference type="NCBI Taxonomy" id="1157962"/>
    <lineage>
        <taxon>Eukaryota</taxon>
        <taxon>Viridiplantae</taxon>
        <taxon>Chlorophyta</taxon>
        <taxon>core chlorophytes</taxon>
        <taxon>Chlorophyceae</taxon>
        <taxon>CS clade</taxon>
        <taxon>Chlamydomonadales</taxon>
        <taxon>Chlamydomonadaceae</taxon>
        <taxon>Chlamydomonas</taxon>
    </lineage>
</organism>
<feature type="region of interest" description="Disordered" evidence="1">
    <location>
        <begin position="323"/>
        <end position="344"/>
    </location>
</feature>
<gene>
    <name evidence="2" type="ORF">CEUSTIGMA_g7785.t1</name>
</gene>
<evidence type="ECO:0000256" key="1">
    <source>
        <dbReference type="SAM" id="MobiDB-lite"/>
    </source>
</evidence>
<dbReference type="Proteomes" id="UP000232323">
    <property type="component" value="Unassembled WGS sequence"/>
</dbReference>
<dbReference type="OrthoDB" id="551348at2759"/>
<feature type="region of interest" description="Disordered" evidence="1">
    <location>
        <begin position="239"/>
        <end position="298"/>
    </location>
</feature>
<feature type="compositionally biased region" description="Polar residues" evidence="1">
    <location>
        <begin position="239"/>
        <end position="268"/>
    </location>
</feature>
<sequence>MSWSNLISSDAARLIPRCRHFLSHNSYRHCQQSLQINKAVQQSDTAQTKRPVRQNNETDDLLDLDLFDDILSGSFLEADLPAPSTLSRPTFKGTKPARTSTKKIRSADILSADLRVEDVIQPALPSVQTSAKRGRKKQPSNAPGPVANVNTKNLVKTTRLAPQDTYSDSSPSSFNPMPDATPLSASVQVMDPLLLTARAAVEASLDGTSSQDHRQPAVRRSHGRAFGILDSTALQQLRRQGSSMLQSRGLPSSFQHGVTSNASCQAKLNSKAPAAPTSGPSLSAPRNRNSSLSPHGISSAAPLSAAGIPQAVTSLQGEEVLVQSKKGSRSARKAASPLNLPEFEPLPLPVKKVEQGRATVASMQLQKAHPSQGRQYSRPVHTDTSSDPPSSYPHASEDGSIYADNWRALVKKYFPKVYDPGWHSSLYEFLTDLWPAVGRAHAGQGNRVRGGALTGQQREEQQELIQGAYKFAGLCWSSEDERFRHSIALSFVENMTDHDGLFEECCRMLPKDLLAEGVVPAFKALHSPVYYTTFLSLARDRMGLDWHPAPRHHKKWRTLVEQLESMKRCHPEVDITVLAYLDESFNVDLDYN</sequence>
<feature type="region of interest" description="Disordered" evidence="1">
    <location>
        <begin position="205"/>
        <end position="224"/>
    </location>
</feature>
<dbReference type="AlphaFoldDB" id="A0A250XBB2"/>
<dbReference type="STRING" id="1157962.A0A250XBB2"/>
<reference evidence="2 3" key="1">
    <citation type="submission" date="2017-08" db="EMBL/GenBank/DDBJ databases">
        <title>Acidophilic green algal genome provides insights into adaptation to an acidic environment.</title>
        <authorList>
            <person name="Hirooka S."/>
            <person name="Hirose Y."/>
            <person name="Kanesaki Y."/>
            <person name="Higuchi S."/>
            <person name="Fujiwara T."/>
            <person name="Onuma R."/>
            <person name="Era A."/>
            <person name="Ohbayashi R."/>
            <person name="Uzuka A."/>
            <person name="Nozaki H."/>
            <person name="Yoshikawa H."/>
            <person name="Miyagishima S.Y."/>
        </authorList>
    </citation>
    <scope>NUCLEOTIDE SEQUENCE [LARGE SCALE GENOMIC DNA]</scope>
    <source>
        <strain evidence="2 3">NIES-2499</strain>
    </source>
</reference>